<accession>A0A2K4ZPA2</accession>
<dbReference type="AlphaFoldDB" id="A0A2K4ZPA2"/>
<protein>
    <recommendedName>
        <fullName evidence="1">Resolvase/invertase-type recombinase catalytic domain-containing protein</fullName>
    </recommendedName>
</protein>
<evidence type="ECO:0000313" key="2">
    <source>
        <dbReference type="EMBL" id="SOY32301.1"/>
    </source>
</evidence>
<name>A0A2K4ZPA2_9FIRM</name>
<proteinExistence type="predicted"/>
<dbReference type="EMBL" id="OFSM01000045">
    <property type="protein sequence ID" value="SOY32301.1"/>
    <property type="molecule type" value="Genomic_DNA"/>
</dbReference>
<dbReference type="RefSeq" id="WP_103242269.1">
    <property type="nucleotide sequence ID" value="NZ_JANJZD010000051.1"/>
</dbReference>
<dbReference type="Pfam" id="PF00239">
    <property type="entry name" value="Resolvase"/>
    <property type="match status" value="1"/>
</dbReference>
<gene>
    <name evidence="2" type="ORF">AMURIS_05059</name>
</gene>
<evidence type="ECO:0000259" key="1">
    <source>
        <dbReference type="Pfam" id="PF00239"/>
    </source>
</evidence>
<dbReference type="Gene3D" id="3.40.50.1390">
    <property type="entry name" value="Resolvase, N-terminal catalytic domain"/>
    <property type="match status" value="1"/>
</dbReference>
<sequence length="114" mass="12817">MESRKRAWAYCSIDAPEDENDALKKQRQLLCGYAEQMEFEIAGSSSDIGRKPLWERSGFRRFVDAATRGEVDILLVTSRRCLTHSSMQMAQLKALAEGCGLQVYSPLTGPMELI</sequence>
<feature type="domain" description="Resolvase/invertase-type recombinase catalytic" evidence="1">
    <location>
        <begin position="17"/>
        <end position="105"/>
    </location>
</feature>
<reference evidence="2 3" key="1">
    <citation type="submission" date="2018-01" db="EMBL/GenBank/DDBJ databases">
        <authorList>
            <person name="Gaut B.S."/>
            <person name="Morton B.R."/>
            <person name="Clegg M.T."/>
            <person name="Duvall M.R."/>
        </authorList>
    </citation>
    <scope>NUCLEOTIDE SEQUENCE [LARGE SCALE GENOMIC DNA]</scope>
    <source>
        <strain evidence="2">GP69</strain>
    </source>
</reference>
<dbReference type="GO" id="GO:0000150">
    <property type="term" value="F:DNA strand exchange activity"/>
    <property type="evidence" value="ECO:0007669"/>
    <property type="project" value="InterPro"/>
</dbReference>
<evidence type="ECO:0000313" key="3">
    <source>
        <dbReference type="Proteomes" id="UP000236311"/>
    </source>
</evidence>
<dbReference type="InterPro" id="IPR036162">
    <property type="entry name" value="Resolvase-like_N_sf"/>
</dbReference>
<dbReference type="Proteomes" id="UP000236311">
    <property type="component" value="Unassembled WGS sequence"/>
</dbReference>
<organism evidence="2 3">
    <name type="scientific">Acetatifactor muris</name>
    <dbReference type="NCBI Taxonomy" id="879566"/>
    <lineage>
        <taxon>Bacteria</taxon>
        <taxon>Bacillati</taxon>
        <taxon>Bacillota</taxon>
        <taxon>Clostridia</taxon>
        <taxon>Lachnospirales</taxon>
        <taxon>Lachnospiraceae</taxon>
        <taxon>Acetatifactor</taxon>
    </lineage>
</organism>
<dbReference type="OrthoDB" id="1848801at2"/>
<dbReference type="SUPFAM" id="SSF53041">
    <property type="entry name" value="Resolvase-like"/>
    <property type="match status" value="1"/>
</dbReference>
<dbReference type="InterPro" id="IPR006119">
    <property type="entry name" value="Resolv_N"/>
</dbReference>
<keyword evidence="3" id="KW-1185">Reference proteome</keyword>
<dbReference type="GO" id="GO:0003677">
    <property type="term" value="F:DNA binding"/>
    <property type="evidence" value="ECO:0007669"/>
    <property type="project" value="InterPro"/>
</dbReference>